<dbReference type="PANTHER" id="PTHR32089">
    <property type="entry name" value="METHYL-ACCEPTING CHEMOTAXIS PROTEIN MCPB"/>
    <property type="match status" value="1"/>
</dbReference>
<dbReference type="Pfam" id="PF00672">
    <property type="entry name" value="HAMP"/>
    <property type="match status" value="1"/>
</dbReference>
<keyword evidence="2 8" id="KW-0812">Transmembrane</keyword>
<dbReference type="PROSITE" id="PS50885">
    <property type="entry name" value="HAMP"/>
    <property type="match status" value="1"/>
</dbReference>
<dbReference type="InterPro" id="IPR004090">
    <property type="entry name" value="Chemotax_Me-accpt_rcpt"/>
</dbReference>
<comment type="similarity">
    <text evidence="6">Belongs to the methyl-accepting chemotaxis (MCP) protein family.</text>
</comment>
<dbReference type="InterPro" id="IPR003660">
    <property type="entry name" value="HAMP_dom"/>
</dbReference>
<dbReference type="PANTHER" id="PTHR32089:SF119">
    <property type="entry name" value="METHYL-ACCEPTING CHEMOTAXIS PROTEIN CTPL"/>
    <property type="match status" value="1"/>
</dbReference>
<organism evidence="11 12">
    <name type="scientific">Aeromonas jandaei</name>
    <dbReference type="NCBI Taxonomy" id="650"/>
    <lineage>
        <taxon>Bacteria</taxon>
        <taxon>Pseudomonadati</taxon>
        <taxon>Pseudomonadota</taxon>
        <taxon>Gammaproteobacteria</taxon>
        <taxon>Aeromonadales</taxon>
        <taxon>Aeromonadaceae</taxon>
        <taxon>Aeromonas</taxon>
    </lineage>
</organism>
<evidence type="ECO:0000256" key="4">
    <source>
        <dbReference type="ARBA" id="ARBA00023136"/>
    </source>
</evidence>
<sequence>MKIAHYVTLSSLVLLLVAGGEALALYRGWQQLAQTEQTQRQHEALQQQVTVALQNSLRDYLAAGDPQQLAAAEKIRTRVLVALENQPQEIAAPLQHQLEEMGKRIEHDYQAAGKLSGNSQLLLQNAENEIASQALALLHYGEQGESGEQANAARQYRLAASEILASLSQLGHQRQSYMEQGSSKLLEGLTLELERMAKLANQLQALPLLGIYEQPAADEFTLGEPERKEIGDQPRSEVQSLIKRYPQELANSRMALQQQQAARHAVQQDITRMVQLTREMGDTIASERQAVNQRLATILGTLALLLVAVALLFALVQRRWLLAPLLRLRHAFLQLDNTGQAEPLPAARERNELGDIVTSYNRLIGRLQQDQQQKAGQLSAVSTSLQGMVSQVEEIHQSTRTTEQVVDESGQMMGELNQLAGEVHQVAAEIARHASHNEQAMSQSEGLVGSMLHATTQTGLAIDESGEALQALKRSVSDVTAIVDVIGHIAQQTNLLALNAAIEAARAGEQGRGFAVVADEVRHLSANTQRSLNQITEILGRLTQSGDQLGTVLDRITSEANSQREQAERLRETTQAVREIARNTAVIALQGADNAKSQEHKLASFADLIARIHQHASQVNQLSVQVSSHIHHQARQIPLILGQPN</sequence>
<evidence type="ECO:0000313" key="12">
    <source>
        <dbReference type="Proteomes" id="UP000595481"/>
    </source>
</evidence>
<comment type="subcellular location">
    <subcellularLocation>
        <location evidence="1">Membrane</location>
        <topology evidence="1">Multi-pass membrane protein</topology>
    </subcellularLocation>
</comment>
<name>A0A7T4ABS7_AERJA</name>
<evidence type="ECO:0000256" key="1">
    <source>
        <dbReference type="ARBA" id="ARBA00004141"/>
    </source>
</evidence>
<dbReference type="SUPFAM" id="SSF58104">
    <property type="entry name" value="Methyl-accepting chemotaxis protein (MCP) signaling domain"/>
    <property type="match status" value="1"/>
</dbReference>
<evidence type="ECO:0000256" key="6">
    <source>
        <dbReference type="ARBA" id="ARBA00029447"/>
    </source>
</evidence>
<dbReference type="SMART" id="SM00304">
    <property type="entry name" value="HAMP"/>
    <property type="match status" value="2"/>
</dbReference>
<feature type="domain" description="HAMP" evidence="10">
    <location>
        <begin position="319"/>
        <end position="372"/>
    </location>
</feature>
<reference evidence="11 12" key="1">
    <citation type="submission" date="2020-12" db="EMBL/GenBank/DDBJ databases">
        <title>FDA dAtabase for Regulatory Grade micrObial Sequences (FDA-ARGOS): Supporting development and validation of Infectious Disease Dx tests.</title>
        <authorList>
            <person name="Sproer C."/>
            <person name="Gronow S."/>
            <person name="Severitt S."/>
            <person name="Schroder I."/>
            <person name="Tallon L."/>
            <person name="Sadzewicz L."/>
            <person name="Zhao X."/>
            <person name="Boylan J."/>
            <person name="Ott S."/>
            <person name="Bowen H."/>
            <person name="Vavikolanu K."/>
            <person name="Mehta A."/>
            <person name="Aluvathingal J."/>
            <person name="Nadendla S."/>
            <person name="Lowell S."/>
            <person name="Myers T."/>
            <person name="Yan Y."/>
            <person name="Sichtig H."/>
        </authorList>
    </citation>
    <scope>NUCLEOTIDE SEQUENCE [LARGE SCALE GENOMIC DNA]</scope>
    <source>
        <strain evidence="11 12">FDAARGOS_986</strain>
    </source>
</reference>
<evidence type="ECO:0000259" key="10">
    <source>
        <dbReference type="PROSITE" id="PS50885"/>
    </source>
</evidence>
<dbReference type="Proteomes" id="UP000595481">
    <property type="component" value="Chromosome"/>
</dbReference>
<dbReference type="SMART" id="SM00283">
    <property type="entry name" value="MA"/>
    <property type="match status" value="1"/>
</dbReference>
<evidence type="ECO:0000313" key="11">
    <source>
        <dbReference type="EMBL" id="QQB21027.1"/>
    </source>
</evidence>
<keyword evidence="5 7" id="KW-0807">Transducer</keyword>
<accession>A0A7T4ABS7</accession>
<dbReference type="PROSITE" id="PS50111">
    <property type="entry name" value="CHEMOTAXIS_TRANSDUC_2"/>
    <property type="match status" value="1"/>
</dbReference>
<evidence type="ECO:0000256" key="8">
    <source>
        <dbReference type="SAM" id="Phobius"/>
    </source>
</evidence>
<evidence type="ECO:0000256" key="3">
    <source>
        <dbReference type="ARBA" id="ARBA00022989"/>
    </source>
</evidence>
<keyword evidence="4 8" id="KW-0472">Membrane</keyword>
<keyword evidence="3 8" id="KW-1133">Transmembrane helix</keyword>
<feature type="transmembrane region" description="Helical" evidence="8">
    <location>
        <begin position="295"/>
        <end position="316"/>
    </location>
</feature>
<dbReference type="RefSeq" id="WP_042032134.1">
    <property type="nucleotide sequence ID" value="NZ_CAWMFX010000040.1"/>
</dbReference>
<dbReference type="GeneID" id="69550757"/>
<keyword evidence="12" id="KW-1185">Reference proteome</keyword>
<dbReference type="Pfam" id="PF00015">
    <property type="entry name" value="MCPsignal"/>
    <property type="match status" value="1"/>
</dbReference>
<feature type="domain" description="Methyl-accepting transducer" evidence="9">
    <location>
        <begin position="377"/>
        <end position="617"/>
    </location>
</feature>
<dbReference type="InterPro" id="IPR004089">
    <property type="entry name" value="MCPsignal_dom"/>
</dbReference>
<evidence type="ECO:0000256" key="7">
    <source>
        <dbReference type="PROSITE-ProRule" id="PRU00284"/>
    </source>
</evidence>
<dbReference type="Gene3D" id="1.10.287.950">
    <property type="entry name" value="Methyl-accepting chemotaxis protein"/>
    <property type="match status" value="1"/>
</dbReference>
<evidence type="ECO:0000256" key="2">
    <source>
        <dbReference type="ARBA" id="ARBA00022692"/>
    </source>
</evidence>
<dbReference type="EMBL" id="CP066092">
    <property type="protein sequence ID" value="QQB21027.1"/>
    <property type="molecule type" value="Genomic_DNA"/>
</dbReference>
<evidence type="ECO:0000259" key="9">
    <source>
        <dbReference type="PROSITE" id="PS50111"/>
    </source>
</evidence>
<protein>
    <submittedName>
        <fullName evidence="11">Methyl-accepting chemotaxis protein</fullName>
    </submittedName>
</protein>
<dbReference type="PRINTS" id="PR00260">
    <property type="entry name" value="CHEMTRNSDUCR"/>
</dbReference>
<proteinExistence type="inferred from homology"/>
<dbReference type="Gene3D" id="6.10.340.10">
    <property type="match status" value="1"/>
</dbReference>
<evidence type="ECO:0000256" key="5">
    <source>
        <dbReference type="ARBA" id="ARBA00023224"/>
    </source>
</evidence>
<gene>
    <name evidence="11" type="ORF">I6H43_05710</name>
</gene>